<protein>
    <recommendedName>
        <fullName evidence="3">Ataxin-10</fullName>
    </recommendedName>
</protein>
<dbReference type="GeneID" id="123033905"/>
<dbReference type="GO" id="GO:0030496">
    <property type="term" value="C:midbody"/>
    <property type="evidence" value="ECO:0007669"/>
    <property type="project" value="UniProtKB-SubCell"/>
</dbReference>
<evidence type="ECO:0000256" key="6">
    <source>
        <dbReference type="ARBA" id="ARBA00045173"/>
    </source>
</evidence>
<evidence type="ECO:0000256" key="4">
    <source>
        <dbReference type="ARBA" id="ARBA00022618"/>
    </source>
</evidence>
<dbReference type="OMA" id="CAWESPP"/>
<keyword evidence="9" id="KW-1185">Reference proteome</keyword>
<name>A0A8D2LUC8_VARKO</name>
<dbReference type="Pfam" id="PF09759">
    <property type="entry name" value="Atx10homo_assoc"/>
    <property type="match status" value="1"/>
</dbReference>
<dbReference type="OrthoDB" id="379794at2759"/>
<gene>
    <name evidence="8" type="primary">ATXN10</name>
</gene>
<dbReference type="InterPro" id="IPR016024">
    <property type="entry name" value="ARM-type_fold"/>
</dbReference>
<dbReference type="GO" id="GO:0031175">
    <property type="term" value="P:neuron projection development"/>
    <property type="evidence" value="ECO:0007669"/>
    <property type="project" value="TreeGrafter"/>
</dbReference>
<evidence type="ECO:0000256" key="2">
    <source>
        <dbReference type="ARBA" id="ARBA00008384"/>
    </source>
</evidence>
<evidence type="ECO:0000256" key="1">
    <source>
        <dbReference type="ARBA" id="ARBA00004214"/>
    </source>
</evidence>
<keyword evidence="5" id="KW-0131">Cell cycle</keyword>
<dbReference type="GO" id="GO:0005829">
    <property type="term" value="C:cytosol"/>
    <property type="evidence" value="ECO:0007669"/>
    <property type="project" value="TreeGrafter"/>
</dbReference>
<comment type="subcellular location">
    <subcellularLocation>
        <location evidence="1">Midbody</location>
    </subcellularLocation>
</comment>
<dbReference type="Proteomes" id="UP000694545">
    <property type="component" value="Unplaced"/>
</dbReference>
<dbReference type="InterPro" id="IPR011989">
    <property type="entry name" value="ARM-like"/>
</dbReference>
<organism evidence="8 9">
    <name type="scientific">Varanus komodoensis</name>
    <name type="common">Komodo dragon</name>
    <dbReference type="NCBI Taxonomy" id="61221"/>
    <lineage>
        <taxon>Eukaryota</taxon>
        <taxon>Metazoa</taxon>
        <taxon>Chordata</taxon>
        <taxon>Craniata</taxon>
        <taxon>Vertebrata</taxon>
        <taxon>Euteleostomi</taxon>
        <taxon>Lepidosauria</taxon>
        <taxon>Squamata</taxon>
        <taxon>Bifurcata</taxon>
        <taxon>Unidentata</taxon>
        <taxon>Episquamata</taxon>
        <taxon>Toxicofera</taxon>
        <taxon>Anguimorpha</taxon>
        <taxon>Paleoanguimorpha</taxon>
        <taxon>Varanoidea</taxon>
        <taxon>Varanidae</taxon>
        <taxon>Varanus</taxon>
    </lineage>
</organism>
<dbReference type="KEGG" id="vko:123033905"/>
<reference evidence="8" key="2">
    <citation type="submission" date="2025-09" db="UniProtKB">
        <authorList>
            <consortium name="Ensembl"/>
        </authorList>
    </citation>
    <scope>IDENTIFICATION</scope>
</reference>
<feature type="domain" description="Ataxin-10" evidence="7">
    <location>
        <begin position="377"/>
        <end position="470"/>
    </location>
</feature>
<dbReference type="PANTHER" id="PTHR13255">
    <property type="entry name" value="ATAXIN-10"/>
    <property type="match status" value="1"/>
</dbReference>
<evidence type="ECO:0000259" key="7">
    <source>
        <dbReference type="Pfam" id="PF09759"/>
    </source>
</evidence>
<keyword evidence="4" id="KW-0132">Cell division</keyword>
<comment type="similarity">
    <text evidence="2">Belongs to the ataxin-10 family.</text>
</comment>
<sequence>MASIETLAGETLHTLAARLRSTAEDQAAACPDCLTVARQMTGLFRETAHREAATKSLFQNLQQTLLKISHEIAVVCKDTRKLVHLDAYLLLLSECFRCLRNACIQCENNQNIMRNLGLIDVSVHLIQLLQNLKTDLESFVIAFRCSFQFLGNIATGNKDSQNRIWELAFPSVFLNCLNYQDEKIVSYCSMVLFTCLNPERMIELQEENNLNVVLAILQASRRYPESEWVFLIVTNHLLKCPELVNAMYAKLSNQERTKFLELILPEMNENDSVMNKEIARFLACCFEEKCHAVLKLASATNEADKEALVTIQLLDLLCEMTSHVGQLECLQACPDLLKMTVNTLQLVHLSGKQNTNIFTATHSATGQEQKSHPAVGFKAHLIRLIGNLCYKNKANQDKVYDLDGIPLILDNCTIDDNNPFVSQWAVYTICNLTEENERNQEYIAKMERQELANNSVLESMGLKVEQRDQKLLLKSVRKMPNL</sequence>
<evidence type="ECO:0000256" key="5">
    <source>
        <dbReference type="ARBA" id="ARBA00023306"/>
    </source>
</evidence>
<evidence type="ECO:0000313" key="9">
    <source>
        <dbReference type="Proteomes" id="UP000694545"/>
    </source>
</evidence>
<comment type="function">
    <text evidence="6">May play a role in the regulation of cytokinesis. May play a role in signaling by stimulating protein glycosylation. Induces neuritogenesis by activating the Ras-MAP kinase pathway and is necessary for the survival of cerebellar neurons. Does not appear to play a major role in ciliogenesis.</text>
</comment>
<dbReference type="Gene3D" id="1.25.10.10">
    <property type="entry name" value="Leucine-rich Repeat Variant"/>
    <property type="match status" value="2"/>
</dbReference>
<proteinExistence type="inferred from homology"/>
<evidence type="ECO:0000313" key="8">
    <source>
        <dbReference type="Ensembl" id="ENSVKKP00000027224.1"/>
    </source>
</evidence>
<dbReference type="PANTHER" id="PTHR13255:SF0">
    <property type="entry name" value="ATAXIN-10"/>
    <property type="match status" value="1"/>
</dbReference>
<dbReference type="AlphaFoldDB" id="A0A8D2LUC8"/>
<dbReference type="CTD" id="25814"/>
<reference evidence="8" key="1">
    <citation type="submission" date="2025-08" db="UniProtKB">
        <authorList>
            <consortium name="Ensembl"/>
        </authorList>
    </citation>
    <scope>IDENTIFICATION</scope>
</reference>
<dbReference type="RefSeq" id="XP_044306756.1">
    <property type="nucleotide sequence ID" value="XM_044450821.1"/>
</dbReference>
<dbReference type="Ensembl" id="ENSVKKT00000027888.1">
    <property type="protein sequence ID" value="ENSVKKP00000027224.1"/>
    <property type="gene ID" value="ENSVKKG00000017736.1"/>
</dbReference>
<evidence type="ECO:0000256" key="3">
    <source>
        <dbReference type="ARBA" id="ARBA00018804"/>
    </source>
</evidence>
<accession>A0A8D2LUC8</accession>
<dbReference type="InterPro" id="IPR019156">
    <property type="entry name" value="Ataxin-10_domain"/>
</dbReference>
<dbReference type="SUPFAM" id="SSF48371">
    <property type="entry name" value="ARM repeat"/>
    <property type="match status" value="1"/>
</dbReference>
<dbReference type="InterPro" id="IPR051374">
    <property type="entry name" value="Ataxin-10/CTR86_families"/>
</dbReference>
<dbReference type="GO" id="GO:0051301">
    <property type="term" value="P:cell division"/>
    <property type="evidence" value="ECO:0007669"/>
    <property type="project" value="UniProtKB-KW"/>
</dbReference>